<dbReference type="GO" id="GO:0016746">
    <property type="term" value="F:acyltransferase activity"/>
    <property type="evidence" value="ECO:0007669"/>
    <property type="project" value="UniProtKB-KW"/>
</dbReference>
<keyword evidence="6" id="KW-1185">Reference proteome</keyword>
<proteinExistence type="inferred from homology"/>
<dbReference type="Pfam" id="PF16076">
    <property type="entry name" value="Acyltransf_C"/>
    <property type="match status" value="1"/>
</dbReference>
<comment type="similarity">
    <text evidence="1">Belongs to the 1-acyl-sn-glycerol-3-phosphate acyltransferase family.</text>
</comment>
<sequence length="368" mass="43272">MTTLLMPLASARSLLPPFVIFGVTPHYYISSTCLRLMKFALPQDTYEKIDHRMYHSYQSLVTYFFETYTGTKVYFYGEDLPTDTTENVLYICNHQSAIDWSLANFVGIRQNSIGQIRYVMKELLKYLPFFGPYFMQHGCIFVRRDGKQDTELRRRWIRFHDDRVRGYWIVIFPEGTRYTSKKKALIEKSEQAALAAGYEPFQNVLFPRTKAFELSLEYLGDLDAVYDLTIAFKIPWLPLKSKQLGPSLLEFVSIFGREVHMHFRRIPAKQIDGSAEQRKKWLYDTFKEKDRLLDHFYNLQSGGTFPGEQREVPLKQHQVYPYAFFYFALLGVTLATETGRYYYAKAWQFGAITWILTPLLYRISELLG</sequence>
<feature type="domain" description="Phospholipid/glycerol acyltransferase" evidence="4">
    <location>
        <begin position="88"/>
        <end position="213"/>
    </location>
</feature>
<organism evidence="5 6">
    <name type="scientific">Clytia hemisphaerica</name>
    <dbReference type="NCBI Taxonomy" id="252671"/>
    <lineage>
        <taxon>Eukaryota</taxon>
        <taxon>Metazoa</taxon>
        <taxon>Cnidaria</taxon>
        <taxon>Hydrozoa</taxon>
        <taxon>Hydroidolina</taxon>
        <taxon>Leptothecata</taxon>
        <taxon>Obeliida</taxon>
        <taxon>Clytiidae</taxon>
        <taxon>Clytia</taxon>
    </lineage>
</organism>
<evidence type="ECO:0000256" key="2">
    <source>
        <dbReference type="ARBA" id="ARBA00022679"/>
    </source>
</evidence>
<accession>A0A7M5V5C1</accession>
<dbReference type="PANTHER" id="PTHR10983:SF73">
    <property type="entry name" value="1-ACYL-SN-GLYCEROL-3-PHOSPHATE ACYLTRANSFERASE EPSILON"/>
    <property type="match status" value="1"/>
</dbReference>
<dbReference type="AlphaFoldDB" id="A0A7M5V5C1"/>
<name>A0A7M5V5C1_9CNID</name>
<dbReference type="GO" id="GO:0036149">
    <property type="term" value="P:phosphatidylinositol acyl-chain remodeling"/>
    <property type="evidence" value="ECO:0007669"/>
    <property type="project" value="TreeGrafter"/>
</dbReference>
<dbReference type="InterPro" id="IPR002123">
    <property type="entry name" value="Plipid/glycerol_acylTrfase"/>
</dbReference>
<dbReference type="GO" id="GO:0005783">
    <property type="term" value="C:endoplasmic reticulum"/>
    <property type="evidence" value="ECO:0007669"/>
    <property type="project" value="TreeGrafter"/>
</dbReference>
<dbReference type="OrthoDB" id="189226at2759"/>
<evidence type="ECO:0000313" key="5">
    <source>
        <dbReference type="EnsemblMetazoa" id="CLYHEMP006375.1"/>
    </source>
</evidence>
<dbReference type="EnsemblMetazoa" id="CLYHEMT006375.1">
    <property type="protein sequence ID" value="CLYHEMP006375.1"/>
    <property type="gene ID" value="CLYHEMG006375"/>
</dbReference>
<dbReference type="Proteomes" id="UP000594262">
    <property type="component" value="Unplaced"/>
</dbReference>
<dbReference type="SUPFAM" id="SSF69593">
    <property type="entry name" value="Glycerol-3-phosphate (1)-acyltransferase"/>
    <property type="match status" value="1"/>
</dbReference>
<dbReference type="SMART" id="SM00563">
    <property type="entry name" value="PlsC"/>
    <property type="match status" value="1"/>
</dbReference>
<protein>
    <recommendedName>
        <fullName evidence="4">Phospholipid/glycerol acyltransferase domain-containing protein</fullName>
    </recommendedName>
</protein>
<evidence type="ECO:0000313" key="6">
    <source>
        <dbReference type="Proteomes" id="UP000594262"/>
    </source>
</evidence>
<evidence type="ECO:0000256" key="3">
    <source>
        <dbReference type="ARBA" id="ARBA00023315"/>
    </source>
</evidence>
<keyword evidence="2" id="KW-0808">Transferase</keyword>
<dbReference type="CDD" id="cd07990">
    <property type="entry name" value="LPLAT_LCLAT1-like"/>
    <property type="match status" value="1"/>
</dbReference>
<evidence type="ECO:0000256" key="1">
    <source>
        <dbReference type="ARBA" id="ARBA00008655"/>
    </source>
</evidence>
<dbReference type="PANTHER" id="PTHR10983">
    <property type="entry name" value="1-ACYLGLYCEROL-3-PHOSPHATE ACYLTRANSFERASE-RELATED"/>
    <property type="match status" value="1"/>
</dbReference>
<reference evidence="5" key="1">
    <citation type="submission" date="2021-01" db="UniProtKB">
        <authorList>
            <consortium name="EnsemblMetazoa"/>
        </authorList>
    </citation>
    <scope>IDENTIFICATION</scope>
</reference>
<dbReference type="InterPro" id="IPR032098">
    <property type="entry name" value="Acyltransf_C"/>
</dbReference>
<evidence type="ECO:0000259" key="4">
    <source>
        <dbReference type="SMART" id="SM00563"/>
    </source>
</evidence>
<keyword evidence="3" id="KW-0012">Acyltransferase</keyword>
<dbReference type="RefSeq" id="XP_066920887.1">
    <property type="nucleotide sequence ID" value="XM_067064786.1"/>
</dbReference>
<dbReference type="GeneID" id="136808247"/>
<dbReference type="Pfam" id="PF01553">
    <property type="entry name" value="Acyltransferase"/>
    <property type="match status" value="1"/>
</dbReference>